<accession>A0A2K0U081</accession>
<dbReference type="Pfam" id="PF20516">
    <property type="entry name" value="PDDEXK_12"/>
    <property type="match status" value="1"/>
</dbReference>
<reference evidence="3 4" key="1">
    <citation type="submission" date="2017-02" db="EMBL/GenBank/DDBJ databases">
        <title>Genomes of Trichoderma spp. with biocontrol activity.</title>
        <authorList>
            <person name="Gardiner D."/>
            <person name="Kazan K."/>
            <person name="Vos C."/>
            <person name="Harvey P."/>
        </authorList>
    </citation>
    <scope>NUCLEOTIDE SEQUENCE [LARGE SCALE GENOMIC DNA]</scope>
    <source>
        <strain evidence="3 4">Tr1</strain>
    </source>
</reference>
<dbReference type="OrthoDB" id="4161186at2759"/>
<feature type="coiled-coil region" evidence="1">
    <location>
        <begin position="318"/>
        <end position="345"/>
    </location>
</feature>
<dbReference type="EMBL" id="MTYI01000138">
    <property type="protein sequence ID" value="PNP51175.1"/>
    <property type="molecule type" value="Genomic_DNA"/>
</dbReference>
<protein>
    <recommendedName>
        <fullName evidence="2">PD-(D/E)XK nuclease-like domain-containing protein</fullName>
    </recommendedName>
</protein>
<evidence type="ECO:0000259" key="2">
    <source>
        <dbReference type="Pfam" id="PF20516"/>
    </source>
</evidence>
<evidence type="ECO:0000313" key="3">
    <source>
        <dbReference type="EMBL" id="PNP51175.1"/>
    </source>
</evidence>
<dbReference type="Proteomes" id="UP000236290">
    <property type="component" value="Unassembled WGS sequence"/>
</dbReference>
<keyword evidence="1" id="KW-0175">Coiled coil</keyword>
<proteinExistence type="predicted"/>
<comment type="caution">
    <text evidence="3">The sequence shown here is derived from an EMBL/GenBank/DDBJ whole genome shotgun (WGS) entry which is preliminary data.</text>
</comment>
<feature type="domain" description="PD-(D/E)XK nuclease-like" evidence="2">
    <location>
        <begin position="109"/>
        <end position="410"/>
    </location>
</feature>
<dbReference type="AlphaFoldDB" id="A0A2K0U081"/>
<sequence>MTRSSHKKRRVGDLTPLVEFNGTPYPDFRKPDSYFASASPCASEASSVSKVSSSKRRIMSLRLGKAGVDHRVLNENTVPSEAKELFFLMDAIGRGLGIVPHALKSAIEEKLKDQPMSLRRWDSAFMPQGHDDGLPGRIPSVKEVEGILAKAVNYEGRQYEESMWTAEVLLCLLEGIFDDPDGEPRGEFNALMCSTARPHMNFEAECYTGKTIDICIFSALDENQELIDALVEFSSAAPTLTVNHTDFDPLQLRPLVLSIVNKRPGLEWDKAQLQIGAWHAAQWAFLRWAVGTKLRKQRAAQRAAQEEEEEKVVVFRAQKESQEEVERREEEEVREQEELRAQERAVLSKLAFIPGIIVQGNRWHLVLSTYHEEKTTIWAEWVFGTTKSLMDIYSVVAGVRQLTAWARDVYLPWFLENVLM</sequence>
<dbReference type="InterPro" id="IPR046797">
    <property type="entry name" value="PDDEXK_12"/>
</dbReference>
<gene>
    <name evidence="3" type="ORF">THARTR1_08237</name>
</gene>
<evidence type="ECO:0000313" key="4">
    <source>
        <dbReference type="Proteomes" id="UP000236290"/>
    </source>
</evidence>
<evidence type="ECO:0000256" key="1">
    <source>
        <dbReference type="SAM" id="Coils"/>
    </source>
</evidence>
<organism evidence="3 4">
    <name type="scientific">Trichoderma harzianum</name>
    <name type="common">Hypocrea lixii</name>
    <dbReference type="NCBI Taxonomy" id="5544"/>
    <lineage>
        <taxon>Eukaryota</taxon>
        <taxon>Fungi</taxon>
        <taxon>Dikarya</taxon>
        <taxon>Ascomycota</taxon>
        <taxon>Pezizomycotina</taxon>
        <taxon>Sordariomycetes</taxon>
        <taxon>Hypocreomycetidae</taxon>
        <taxon>Hypocreales</taxon>
        <taxon>Hypocreaceae</taxon>
        <taxon>Trichoderma</taxon>
    </lineage>
</organism>
<name>A0A2K0U081_TRIHA</name>